<gene>
    <name evidence="1" type="ORF">GCM10025780_25870</name>
</gene>
<dbReference type="Proteomes" id="UP001501295">
    <property type="component" value="Unassembled WGS sequence"/>
</dbReference>
<organism evidence="1 2">
    <name type="scientific">Frondihabitans cladoniiphilus</name>
    <dbReference type="NCBI Taxonomy" id="715785"/>
    <lineage>
        <taxon>Bacteria</taxon>
        <taxon>Bacillati</taxon>
        <taxon>Actinomycetota</taxon>
        <taxon>Actinomycetes</taxon>
        <taxon>Micrococcales</taxon>
        <taxon>Microbacteriaceae</taxon>
        <taxon>Frondihabitans</taxon>
    </lineage>
</organism>
<proteinExistence type="predicted"/>
<evidence type="ECO:0000313" key="2">
    <source>
        <dbReference type="Proteomes" id="UP001501295"/>
    </source>
</evidence>
<comment type="caution">
    <text evidence="1">The sequence shown here is derived from an EMBL/GenBank/DDBJ whole genome shotgun (WGS) entry which is preliminary data.</text>
</comment>
<evidence type="ECO:0000313" key="1">
    <source>
        <dbReference type="EMBL" id="GAA4679599.1"/>
    </source>
</evidence>
<dbReference type="RefSeq" id="WP_345376317.1">
    <property type="nucleotide sequence ID" value="NZ_BAABLM010000005.1"/>
</dbReference>
<dbReference type="InterPro" id="IPR012348">
    <property type="entry name" value="RNR-like"/>
</dbReference>
<reference evidence="2" key="1">
    <citation type="journal article" date="2019" name="Int. J. Syst. Evol. Microbiol.">
        <title>The Global Catalogue of Microorganisms (GCM) 10K type strain sequencing project: providing services to taxonomists for standard genome sequencing and annotation.</title>
        <authorList>
            <consortium name="The Broad Institute Genomics Platform"/>
            <consortium name="The Broad Institute Genome Sequencing Center for Infectious Disease"/>
            <person name="Wu L."/>
            <person name="Ma J."/>
        </authorList>
    </citation>
    <scope>NUCLEOTIDE SEQUENCE [LARGE SCALE GENOMIC DNA]</scope>
    <source>
        <strain evidence="2">JCM 18956</strain>
    </source>
</reference>
<protein>
    <submittedName>
        <fullName evidence="1">Uncharacterized protein</fullName>
    </submittedName>
</protein>
<dbReference type="Gene3D" id="1.10.620.20">
    <property type="entry name" value="Ribonucleotide Reductase, subunit A"/>
    <property type="match status" value="1"/>
</dbReference>
<accession>A0ABP8W510</accession>
<dbReference type="EMBL" id="BAABLM010000005">
    <property type="protein sequence ID" value="GAA4679599.1"/>
    <property type="molecule type" value="Genomic_DNA"/>
</dbReference>
<sequence length="279" mass="30939">MTTTGDPLNDGLRSSSPHFDIRDFTRTAQGNFRSEIDLAAYETHPLDQRTLSILRYMTRLEAATMEHLRNLLVTATHKDARVTAFLVTWAFEKFWIADALDSVLEAHGLDRTKTIPEGDPRRSVSDAVERRGPIRRAIIAVGLGAPIVAVHMVTGLVDEWILRAAYDRIRATTPNEALQETITKVQTIKKRHEAFFADETDWRLRDSARAVRQTKAALATAVWPIGAVERAATDRDLFESYVFGGPEGSAAADAIGEQVAALPGLDRRIGQVTARKLLP</sequence>
<name>A0ABP8W510_9MICO</name>
<keyword evidence="2" id="KW-1185">Reference proteome</keyword>